<gene>
    <name evidence="1" type="ORF">H920_20302</name>
</gene>
<dbReference type="PANTHER" id="PTHR13502">
    <property type="entry name" value="CDC42 SMALL EFFECTOR PROTEIN HOMOLOG"/>
    <property type="match status" value="1"/>
</dbReference>
<protein>
    <submittedName>
        <fullName evidence="1">CDC42 small effector protein 2</fullName>
    </submittedName>
</protein>
<evidence type="ECO:0000313" key="2">
    <source>
        <dbReference type="Proteomes" id="UP000028990"/>
    </source>
</evidence>
<name>A0A091CMS6_FUKDA</name>
<dbReference type="AlphaFoldDB" id="A0A091CMS6"/>
<sequence length="83" mass="9003">MIREPANFVHMAHVRSGDLLSGMNSVSSIQNQMQAQASNGCSGRMVANMQMQPVDTKAGEPWAGQSLRTLIFSVSTTLSFFVL</sequence>
<proteinExistence type="predicted"/>
<organism evidence="1 2">
    <name type="scientific">Fukomys damarensis</name>
    <name type="common">Damaraland mole rat</name>
    <name type="synonym">Cryptomys damarensis</name>
    <dbReference type="NCBI Taxonomy" id="885580"/>
    <lineage>
        <taxon>Eukaryota</taxon>
        <taxon>Metazoa</taxon>
        <taxon>Chordata</taxon>
        <taxon>Craniata</taxon>
        <taxon>Vertebrata</taxon>
        <taxon>Euteleostomi</taxon>
        <taxon>Mammalia</taxon>
        <taxon>Eutheria</taxon>
        <taxon>Euarchontoglires</taxon>
        <taxon>Glires</taxon>
        <taxon>Rodentia</taxon>
        <taxon>Hystricomorpha</taxon>
        <taxon>Bathyergidae</taxon>
        <taxon>Fukomys</taxon>
    </lineage>
</organism>
<keyword evidence="2" id="KW-1185">Reference proteome</keyword>
<evidence type="ECO:0000313" key="1">
    <source>
        <dbReference type="EMBL" id="KFO18365.1"/>
    </source>
</evidence>
<dbReference type="InterPro" id="IPR039056">
    <property type="entry name" value="SPEC"/>
</dbReference>
<dbReference type="GO" id="GO:0005886">
    <property type="term" value="C:plasma membrane"/>
    <property type="evidence" value="ECO:0007669"/>
    <property type="project" value="TreeGrafter"/>
</dbReference>
<dbReference type="PANTHER" id="PTHR13502:SF4">
    <property type="entry name" value="CDC42 SMALL EFFECTOR PROTEIN 2"/>
    <property type="match status" value="1"/>
</dbReference>
<dbReference type="GO" id="GO:0035023">
    <property type="term" value="P:regulation of Rho protein signal transduction"/>
    <property type="evidence" value="ECO:0007669"/>
    <property type="project" value="InterPro"/>
</dbReference>
<reference evidence="1 2" key="1">
    <citation type="submission" date="2013-11" db="EMBL/GenBank/DDBJ databases">
        <title>The Damaraland mole rat (Fukomys damarensis) genome and evolution of African mole rats.</title>
        <authorList>
            <person name="Gladyshev V.N."/>
            <person name="Fang X."/>
        </authorList>
    </citation>
    <scope>NUCLEOTIDE SEQUENCE [LARGE SCALE GENOMIC DNA]</scope>
    <source>
        <tissue evidence="1">Liver</tissue>
    </source>
</reference>
<dbReference type="Proteomes" id="UP000028990">
    <property type="component" value="Unassembled WGS sequence"/>
</dbReference>
<dbReference type="EMBL" id="KN125438">
    <property type="protein sequence ID" value="KFO18365.1"/>
    <property type="molecule type" value="Genomic_DNA"/>
</dbReference>
<accession>A0A091CMS6</accession>
<dbReference type="GO" id="GO:0031267">
    <property type="term" value="F:small GTPase binding"/>
    <property type="evidence" value="ECO:0007669"/>
    <property type="project" value="InterPro"/>
</dbReference>